<dbReference type="PANTHER" id="PTHR21055:SF3">
    <property type="entry name" value="PROTEIN PHOSPHATASE 1 REGULATORY SUBUNIT 36"/>
    <property type="match status" value="1"/>
</dbReference>
<name>A0A177B1L1_9BILA</name>
<dbReference type="GO" id="GO:0019902">
    <property type="term" value="F:phosphatase binding"/>
    <property type="evidence" value="ECO:0007669"/>
    <property type="project" value="InterPro"/>
</dbReference>
<evidence type="ECO:0000256" key="1">
    <source>
        <dbReference type="SAM" id="MobiDB-lite"/>
    </source>
</evidence>
<protein>
    <submittedName>
        <fullName evidence="2">Protein phosphatase 1 regulatory subunit 36</fullName>
    </submittedName>
</protein>
<dbReference type="InterPro" id="IPR026142">
    <property type="entry name" value="Pro_pase_1_reg_su_36"/>
</dbReference>
<reference evidence="2 3" key="1">
    <citation type="submission" date="2016-04" db="EMBL/GenBank/DDBJ databases">
        <title>The genome of Intoshia linei affirms orthonectids as highly simplified spiralians.</title>
        <authorList>
            <person name="Mikhailov K.V."/>
            <person name="Slusarev G.S."/>
            <person name="Nikitin M.A."/>
            <person name="Logacheva M.D."/>
            <person name="Penin A."/>
            <person name="Aleoshin V."/>
            <person name="Panchin Y.V."/>
        </authorList>
    </citation>
    <scope>NUCLEOTIDE SEQUENCE [LARGE SCALE GENOMIC DNA]</scope>
    <source>
        <strain evidence="2">Intl2013</strain>
        <tissue evidence="2">Whole animal</tissue>
    </source>
</reference>
<dbReference type="Proteomes" id="UP000078046">
    <property type="component" value="Unassembled WGS sequence"/>
</dbReference>
<evidence type="ECO:0000313" key="3">
    <source>
        <dbReference type="Proteomes" id="UP000078046"/>
    </source>
</evidence>
<proteinExistence type="predicted"/>
<dbReference type="OrthoDB" id="6724830at2759"/>
<feature type="compositionally biased region" description="Basic and acidic residues" evidence="1">
    <location>
        <begin position="343"/>
        <end position="357"/>
    </location>
</feature>
<dbReference type="PANTHER" id="PTHR21055">
    <property type="entry name" value="PROTEIN PHOSPHATASE 1 REGULATORY SUBUNIT 36"/>
    <property type="match status" value="1"/>
</dbReference>
<dbReference type="AlphaFoldDB" id="A0A177B1L1"/>
<keyword evidence="3" id="KW-1185">Reference proteome</keyword>
<dbReference type="EMBL" id="LWCA01000640">
    <property type="protein sequence ID" value="OAF67521.1"/>
    <property type="molecule type" value="Genomic_DNA"/>
</dbReference>
<evidence type="ECO:0000313" key="2">
    <source>
        <dbReference type="EMBL" id="OAF67521.1"/>
    </source>
</evidence>
<organism evidence="2 3">
    <name type="scientific">Intoshia linei</name>
    <dbReference type="NCBI Taxonomy" id="1819745"/>
    <lineage>
        <taxon>Eukaryota</taxon>
        <taxon>Metazoa</taxon>
        <taxon>Spiralia</taxon>
        <taxon>Lophotrochozoa</taxon>
        <taxon>Mesozoa</taxon>
        <taxon>Orthonectida</taxon>
        <taxon>Rhopaluridae</taxon>
        <taxon>Intoshia</taxon>
    </lineage>
</organism>
<accession>A0A177B1L1</accession>
<gene>
    <name evidence="2" type="ORF">A3Q56_04750</name>
</gene>
<comment type="caution">
    <text evidence="2">The sequence shown here is derived from an EMBL/GenBank/DDBJ whole genome shotgun (WGS) entry which is preliminary data.</text>
</comment>
<feature type="compositionally biased region" description="Polar residues" evidence="1">
    <location>
        <begin position="358"/>
        <end position="368"/>
    </location>
</feature>
<sequence length="368" mass="43179">MDINQFLKNRQIGGTWEWNNEKNILYYNKPVGSNEKTRKEKKPKHVGATKFNEKSHQFNTINQSTYYNQNNVNTNERKNKYVELEDVKSVSKNMLLASYSYSEGFESFLKINQVDRFLIHLFIYFDCFFKKEVYNNRSNPMNIADDGDIQEKIIYDLANSKRHVGYLYSLIIVGDNMIQTHHMLGGQSRVSSTYKDRNLFEMFYQFCIFCVWITFKREKFPIIESEIGRLLRSETFNSNPDEKVKTILKRKRPAISKIITQNSPALTAILPKPIDKSAELYNCKSITENYNYSQIFDADEIDIDEIKIGIIRNYKLDKFNPQTLSLLSIEKEKNQNIKSDFTQNEHDKDKSSQDKDNASCTNSAEFET</sequence>
<feature type="region of interest" description="Disordered" evidence="1">
    <location>
        <begin position="337"/>
        <end position="368"/>
    </location>
</feature>
<dbReference type="Pfam" id="PF14895">
    <property type="entry name" value="PPPI_inhib"/>
    <property type="match status" value="1"/>
</dbReference>